<protein>
    <recommendedName>
        <fullName evidence="5">Porin</fullName>
    </recommendedName>
</protein>
<feature type="chain" id="PRO_5045253647" description="Porin" evidence="2">
    <location>
        <begin position="21"/>
        <end position="261"/>
    </location>
</feature>
<evidence type="ECO:0000256" key="1">
    <source>
        <dbReference type="ARBA" id="ARBA00022729"/>
    </source>
</evidence>
<evidence type="ECO:0000256" key="2">
    <source>
        <dbReference type="SAM" id="SignalP"/>
    </source>
</evidence>
<evidence type="ECO:0000313" key="3">
    <source>
        <dbReference type="EMBL" id="MDV5169975.1"/>
    </source>
</evidence>
<gene>
    <name evidence="3" type="ORF">R2X38_13310</name>
</gene>
<dbReference type="SUPFAM" id="SSF56935">
    <property type="entry name" value="Porins"/>
    <property type="match status" value="1"/>
</dbReference>
<evidence type="ECO:0000313" key="4">
    <source>
        <dbReference type="Proteomes" id="UP001186452"/>
    </source>
</evidence>
<name>A0ABU3ZIV2_9GAMM</name>
<comment type="caution">
    <text evidence="3">The sequence shown here is derived from an EMBL/GenBank/DDBJ whole genome shotgun (WGS) entry which is preliminary data.</text>
</comment>
<reference evidence="3 4" key="1">
    <citation type="submission" date="2023-10" db="EMBL/GenBank/DDBJ databases">
        <title>Marine bacteria isolated from horseshoe crab.</title>
        <authorList>
            <person name="Cheng T.H."/>
        </authorList>
    </citation>
    <scope>NUCLEOTIDE SEQUENCE [LARGE SCALE GENOMIC DNA]</scope>
    <source>
        <strain evidence="3 4">HSC6</strain>
    </source>
</reference>
<dbReference type="Proteomes" id="UP001186452">
    <property type="component" value="Unassembled WGS sequence"/>
</dbReference>
<sequence length="261" mass="31057">MKKTLLAAALLSLVSGAASASSTMTLKWEHKLLDGRTDRPKFEFNHRMDNGFAFGFEQAWQYDRSKKELETGFAPEQYELTFKTDYQHRWGDRNEHQAGGVLDYQTKETANTVRAGAYYGYRVTRDFSFKTRARYAQNIDRLSLGDNPRYRNDYNKEMRFDLWLTYRWSDFTFVYDLIHLRKLSSEKNSSGQEQHTFDNNSQSAWEHEFSAEYRLPNARAHAFYGKFKLKQELLKNSHQNSEYDWYGKRDNAIEFGYKYRF</sequence>
<dbReference type="Gene3D" id="2.40.160.40">
    <property type="entry name" value="monomeric porin ompg"/>
    <property type="match status" value="1"/>
</dbReference>
<organism evidence="3 4">
    <name type="scientific">Photobacterium rosenbergii</name>
    <dbReference type="NCBI Taxonomy" id="294936"/>
    <lineage>
        <taxon>Bacteria</taxon>
        <taxon>Pseudomonadati</taxon>
        <taxon>Pseudomonadota</taxon>
        <taxon>Gammaproteobacteria</taxon>
        <taxon>Vibrionales</taxon>
        <taxon>Vibrionaceae</taxon>
        <taxon>Photobacterium</taxon>
    </lineage>
</organism>
<dbReference type="EMBL" id="JAWJZI010000004">
    <property type="protein sequence ID" value="MDV5169975.1"/>
    <property type="molecule type" value="Genomic_DNA"/>
</dbReference>
<proteinExistence type="predicted"/>
<evidence type="ECO:0008006" key="5">
    <source>
        <dbReference type="Google" id="ProtNLM"/>
    </source>
</evidence>
<feature type="signal peptide" evidence="2">
    <location>
        <begin position="1"/>
        <end position="20"/>
    </location>
</feature>
<dbReference type="RefSeq" id="WP_317522742.1">
    <property type="nucleotide sequence ID" value="NZ_JAWJZI010000004.1"/>
</dbReference>
<dbReference type="InterPro" id="IPR053713">
    <property type="entry name" value="Bact_OM_Channel_sf"/>
</dbReference>
<accession>A0ABU3ZIV2</accession>
<keyword evidence="1 2" id="KW-0732">Signal</keyword>
<keyword evidence="4" id="KW-1185">Reference proteome</keyword>